<dbReference type="Pfam" id="PF19086">
    <property type="entry name" value="Terpene_syn_C_2"/>
    <property type="match status" value="1"/>
</dbReference>
<reference evidence="5 6" key="1">
    <citation type="submission" date="2018-06" db="EMBL/GenBank/DDBJ databases">
        <title>Complete Genomes of Monosporascus.</title>
        <authorList>
            <person name="Robinson A.J."/>
            <person name="Natvig D.O."/>
        </authorList>
    </citation>
    <scope>NUCLEOTIDE SEQUENCE [LARGE SCALE GENOMIC DNA]</scope>
    <source>
        <strain evidence="5 6">CBS 110550</strain>
    </source>
</reference>
<gene>
    <name evidence="5" type="ORF">DL764_001980</name>
</gene>
<sequence>MVLAPPDGLTATMSTWLSNSVEPPAYQTFASNCGHSSTPPPAPKTSAHYPADVRPTILTAQKHTNTAKVVKQVNDFFLENWPFKTEKHRRRFVDEGYAWSVCLNCPLSLDERMHWGCRLLTIGFLIDDLLDSMSVKEGVAYNSNVIECARGNLPDRNVPGQWIMYDLFEGMRAVDKKLADELLGPTIDFLLAQVDGNRIKPMTLNEYFDYREADLGKALLTGIMCFCAGLHMTAEELELVKDIEKNAMKHMTFVNDICSFEKEVLAAKNGFELGALCSSVPIVMDMYGVNRDHAIRIMWEIVRAWEVQHFAIVDEILSQYPSPALAFYCKGLERQTAGNELWSLLTPRYNRTGSVSFTEGR</sequence>
<dbReference type="Proteomes" id="UP000293360">
    <property type="component" value="Unassembled WGS sequence"/>
</dbReference>
<keyword evidence="4" id="KW-0479">Metal-binding</keyword>
<evidence type="ECO:0000256" key="1">
    <source>
        <dbReference type="ARBA" id="ARBA00001946"/>
    </source>
</evidence>
<dbReference type="SUPFAM" id="SSF48576">
    <property type="entry name" value="Terpenoid synthases"/>
    <property type="match status" value="1"/>
</dbReference>
<dbReference type="GO" id="GO:0010333">
    <property type="term" value="F:terpene synthase activity"/>
    <property type="evidence" value="ECO:0007669"/>
    <property type="project" value="InterPro"/>
</dbReference>
<keyword evidence="4" id="KW-0456">Lyase</keyword>
<dbReference type="PANTHER" id="PTHR35201:SF4">
    <property type="entry name" value="BETA-PINACENE SYNTHASE-RELATED"/>
    <property type="match status" value="1"/>
</dbReference>
<dbReference type="InterPro" id="IPR008949">
    <property type="entry name" value="Isoprenoid_synthase_dom_sf"/>
</dbReference>
<dbReference type="STRING" id="155417.A0A4Q4TMB5"/>
<comment type="cofactor">
    <cofactor evidence="1 4">
        <name>Mg(2+)</name>
        <dbReference type="ChEBI" id="CHEBI:18420"/>
    </cofactor>
</comment>
<evidence type="ECO:0000256" key="2">
    <source>
        <dbReference type="ARBA" id="ARBA00006333"/>
    </source>
</evidence>
<dbReference type="OrthoDB" id="3004402at2759"/>
<keyword evidence="6" id="KW-1185">Reference proteome</keyword>
<evidence type="ECO:0000313" key="6">
    <source>
        <dbReference type="Proteomes" id="UP000293360"/>
    </source>
</evidence>
<proteinExistence type="inferred from homology"/>
<dbReference type="Gene3D" id="1.10.600.10">
    <property type="entry name" value="Farnesyl Diphosphate Synthase"/>
    <property type="match status" value="1"/>
</dbReference>
<evidence type="ECO:0000313" key="5">
    <source>
        <dbReference type="EMBL" id="RYP08311.1"/>
    </source>
</evidence>
<comment type="caution">
    <text evidence="5">The sequence shown here is derived from an EMBL/GenBank/DDBJ whole genome shotgun (WGS) entry which is preliminary data.</text>
</comment>
<dbReference type="InterPro" id="IPR034686">
    <property type="entry name" value="Terpene_cyclase-like_2"/>
</dbReference>
<comment type="similarity">
    <text evidence="2 4">Belongs to the terpene synthase family.</text>
</comment>
<dbReference type="EMBL" id="QJNU01000067">
    <property type="protein sequence ID" value="RYP08311.1"/>
    <property type="molecule type" value="Genomic_DNA"/>
</dbReference>
<name>A0A4Q4TMB5_9PEZI</name>
<dbReference type="AlphaFoldDB" id="A0A4Q4TMB5"/>
<dbReference type="EC" id="4.2.3.-" evidence="4"/>
<organism evidence="5 6">
    <name type="scientific">Monosporascus ibericus</name>
    <dbReference type="NCBI Taxonomy" id="155417"/>
    <lineage>
        <taxon>Eukaryota</taxon>
        <taxon>Fungi</taxon>
        <taxon>Dikarya</taxon>
        <taxon>Ascomycota</taxon>
        <taxon>Pezizomycotina</taxon>
        <taxon>Sordariomycetes</taxon>
        <taxon>Xylariomycetidae</taxon>
        <taxon>Xylariales</taxon>
        <taxon>Xylariales incertae sedis</taxon>
        <taxon>Monosporascus</taxon>
    </lineage>
</organism>
<dbReference type="GO" id="GO:0046872">
    <property type="term" value="F:metal ion binding"/>
    <property type="evidence" value="ECO:0007669"/>
    <property type="project" value="UniProtKB-KW"/>
</dbReference>
<evidence type="ECO:0000256" key="4">
    <source>
        <dbReference type="RuleBase" id="RU366034"/>
    </source>
</evidence>
<dbReference type="GO" id="GO:0008299">
    <property type="term" value="P:isoprenoid biosynthetic process"/>
    <property type="evidence" value="ECO:0007669"/>
    <property type="project" value="UniProtKB-ARBA"/>
</dbReference>
<protein>
    <recommendedName>
        <fullName evidence="4">Terpene synthase</fullName>
        <ecNumber evidence="4">4.2.3.-</ecNumber>
    </recommendedName>
</protein>
<accession>A0A4Q4TMB5</accession>
<dbReference type="PANTHER" id="PTHR35201">
    <property type="entry name" value="TERPENE SYNTHASE"/>
    <property type="match status" value="1"/>
</dbReference>
<evidence type="ECO:0000256" key="3">
    <source>
        <dbReference type="ARBA" id="ARBA00022842"/>
    </source>
</evidence>
<keyword evidence="3 4" id="KW-0460">Magnesium</keyword>